<name>A0AAD4CFT6_ASPNN</name>
<reference evidence="1" key="2">
    <citation type="submission" date="2020-02" db="EMBL/GenBank/DDBJ databases">
        <authorList>
            <person name="Gilchrist C.L.M."/>
            <person name="Chooi Y.-H."/>
        </authorList>
    </citation>
    <scope>NUCLEOTIDE SEQUENCE</scope>
    <source>
        <strain evidence="1">MST-FP2251</strain>
    </source>
</reference>
<evidence type="ECO:0000313" key="2">
    <source>
        <dbReference type="Proteomes" id="UP001194746"/>
    </source>
</evidence>
<reference evidence="1" key="1">
    <citation type="journal article" date="2019" name="Beilstein J. Org. Chem.">
        <title>Nanangenines: drimane sesquiterpenoids as the dominant metabolite cohort of a novel Australian fungus, Aspergillus nanangensis.</title>
        <authorList>
            <person name="Lacey H.J."/>
            <person name="Gilchrist C.L.M."/>
            <person name="Crombie A."/>
            <person name="Kalaitzis J.A."/>
            <person name="Vuong D."/>
            <person name="Rutledge P.J."/>
            <person name="Turner P."/>
            <person name="Pitt J.I."/>
            <person name="Lacey E."/>
            <person name="Chooi Y.H."/>
            <person name="Piggott A.M."/>
        </authorList>
    </citation>
    <scope>NUCLEOTIDE SEQUENCE</scope>
    <source>
        <strain evidence="1">MST-FP2251</strain>
    </source>
</reference>
<dbReference type="EMBL" id="VCAU01000095">
    <property type="protein sequence ID" value="KAF9885473.1"/>
    <property type="molecule type" value="Genomic_DNA"/>
</dbReference>
<organism evidence="1 2">
    <name type="scientific">Aspergillus nanangensis</name>
    <dbReference type="NCBI Taxonomy" id="2582783"/>
    <lineage>
        <taxon>Eukaryota</taxon>
        <taxon>Fungi</taxon>
        <taxon>Dikarya</taxon>
        <taxon>Ascomycota</taxon>
        <taxon>Pezizomycotina</taxon>
        <taxon>Eurotiomycetes</taxon>
        <taxon>Eurotiomycetidae</taxon>
        <taxon>Eurotiales</taxon>
        <taxon>Aspergillaceae</taxon>
        <taxon>Aspergillus</taxon>
        <taxon>Aspergillus subgen. Circumdati</taxon>
    </lineage>
</organism>
<dbReference type="AlphaFoldDB" id="A0AAD4CFT6"/>
<proteinExistence type="predicted"/>
<gene>
    <name evidence="1" type="ORF">FE257_012909</name>
</gene>
<keyword evidence="2" id="KW-1185">Reference proteome</keyword>
<comment type="caution">
    <text evidence="1">The sequence shown here is derived from an EMBL/GenBank/DDBJ whole genome shotgun (WGS) entry which is preliminary data.</text>
</comment>
<protein>
    <submittedName>
        <fullName evidence="1">Uncharacterized protein</fullName>
    </submittedName>
</protein>
<sequence>MSSPPPPTSTLREHVAVGHEGSMQGRREQHIGNTMSAVFKDQRINLQFGDFKSSSTAFIGELKVPWVDDHKLSGRSEDELRVIHSWYSYAREKSYRQIAQYMWDLDLTYGFMSTYEQTMFLRQILDPVAGWTL</sequence>
<accession>A0AAD4CFT6</accession>
<dbReference type="Proteomes" id="UP001194746">
    <property type="component" value="Unassembled WGS sequence"/>
</dbReference>
<evidence type="ECO:0000313" key="1">
    <source>
        <dbReference type="EMBL" id="KAF9885473.1"/>
    </source>
</evidence>